<reference evidence="7 8" key="1">
    <citation type="submission" date="2020-10" db="EMBL/GenBank/DDBJ databases">
        <title>Complete genome sequence of Corynebacterium massiliense DSM 45435, type strain of Corynebacterium massiliense.</title>
        <authorList>
            <person name="Busche T."/>
            <person name="Kalinowski J."/>
            <person name="Ruckert C."/>
        </authorList>
    </citation>
    <scope>NUCLEOTIDE SEQUENCE [LARGE SCALE GENOMIC DNA]</scope>
    <source>
        <strain evidence="7 8">DSM 45435</strain>
    </source>
</reference>
<dbReference type="PANTHER" id="PTHR11142">
    <property type="entry name" value="PSEUDOURIDYLATE SYNTHASE"/>
    <property type="match status" value="1"/>
</dbReference>
<dbReference type="Pfam" id="PF01416">
    <property type="entry name" value="PseudoU_synth_1"/>
    <property type="match status" value="1"/>
</dbReference>
<accession>A0ABY7U8L5</accession>
<keyword evidence="2 4" id="KW-0819">tRNA processing</keyword>
<proteinExistence type="inferred from homology"/>
<dbReference type="CDD" id="cd02570">
    <property type="entry name" value="PseudoU_synth_EcTruA"/>
    <property type="match status" value="1"/>
</dbReference>
<keyword evidence="3 4" id="KW-0413">Isomerase</keyword>
<dbReference type="NCBIfam" id="TIGR00071">
    <property type="entry name" value="hisT_truA"/>
    <property type="match status" value="1"/>
</dbReference>
<dbReference type="InterPro" id="IPR020094">
    <property type="entry name" value="TruA/RsuA/RluB/E/F_N"/>
</dbReference>
<dbReference type="PIRSF" id="PIRSF001430">
    <property type="entry name" value="tRNA_psdUrid_synth"/>
    <property type="match status" value="1"/>
</dbReference>
<evidence type="ECO:0000256" key="1">
    <source>
        <dbReference type="ARBA" id="ARBA00009375"/>
    </source>
</evidence>
<dbReference type="Proteomes" id="UP001220064">
    <property type="component" value="Chromosome"/>
</dbReference>
<dbReference type="Gene3D" id="3.30.70.580">
    <property type="entry name" value="Pseudouridine synthase I, catalytic domain, N-terminal subdomain"/>
    <property type="match status" value="1"/>
</dbReference>
<dbReference type="EMBL" id="CP063189">
    <property type="protein sequence ID" value="WCZ31832.1"/>
    <property type="molecule type" value="Genomic_DNA"/>
</dbReference>
<evidence type="ECO:0000313" key="8">
    <source>
        <dbReference type="Proteomes" id="UP001220064"/>
    </source>
</evidence>
<dbReference type="InterPro" id="IPR020097">
    <property type="entry name" value="PsdUridine_synth_TruA_a/b_dom"/>
</dbReference>
<comment type="similarity">
    <text evidence="1 4 5">Belongs to the tRNA pseudouridine synthase TruA family.</text>
</comment>
<dbReference type="InterPro" id="IPR001406">
    <property type="entry name" value="PsdUridine_synth_TruA"/>
</dbReference>
<dbReference type="InterPro" id="IPR020095">
    <property type="entry name" value="PsdUridine_synth_TruA_C"/>
</dbReference>
<evidence type="ECO:0000313" key="7">
    <source>
        <dbReference type="EMBL" id="WCZ31832.1"/>
    </source>
</evidence>
<dbReference type="Gene3D" id="3.30.70.660">
    <property type="entry name" value="Pseudouridine synthase I, catalytic domain, C-terminal subdomain"/>
    <property type="match status" value="1"/>
</dbReference>
<dbReference type="InterPro" id="IPR020103">
    <property type="entry name" value="PsdUridine_synth_cat_dom_sf"/>
</dbReference>
<protein>
    <recommendedName>
        <fullName evidence="4">tRNA pseudouridine synthase A</fullName>
        <ecNumber evidence="4">5.4.99.12</ecNumber>
    </recommendedName>
    <alternativeName>
        <fullName evidence="4">tRNA pseudouridine(38-40) synthase</fullName>
    </alternativeName>
    <alternativeName>
        <fullName evidence="4">tRNA pseudouridylate synthase I</fullName>
    </alternativeName>
    <alternativeName>
        <fullName evidence="4">tRNA-uridine isomerase I</fullName>
    </alternativeName>
</protein>
<sequence length="295" mass="32150">MDSTDARLPDQLRLRFDIAYDGTDFHGWARQKPQPGQDALRTVQQTLEETLELVLREPVNLTVAGRTDAGVHAAGQVAHADVSAASLDQRSIDGDPTRLVRRLSRLLPADMRVSGCTAAPAVFDARFSALRRHYTYRVTTHPAGPLPTRERDTASWPKPVDIDAMAEAATVLTGLHDFAAFCKAKPNATTIRSLESFTWHDISTPTEPQLYEARVSADAFCWSMVRSLVGCCLAVGEGRRDVDFAAAMLEETKRSSAIPVAPAKGLSLTGVDYPDAGELAARAEVTRDKRSLPPQ</sequence>
<dbReference type="EC" id="5.4.99.12" evidence="4"/>
<dbReference type="HAMAP" id="MF_00171">
    <property type="entry name" value="TruA"/>
    <property type="match status" value="1"/>
</dbReference>
<feature type="domain" description="Pseudouridine synthase I TruA alpha/beta" evidence="6">
    <location>
        <begin position="168"/>
        <end position="274"/>
    </location>
</feature>
<gene>
    <name evidence="4 7" type="primary">truA</name>
    <name evidence="7" type="ORF">CMASS_01865</name>
</gene>
<dbReference type="GO" id="GO:0160147">
    <property type="term" value="F:tRNA pseudouridine(38-40) synthase activity"/>
    <property type="evidence" value="ECO:0007669"/>
    <property type="project" value="UniProtKB-EC"/>
</dbReference>
<organism evidence="7 8">
    <name type="scientific">Corynebacterium massiliense DSM 45435</name>
    <dbReference type="NCBI Taxonomy" id="1121364"/>
    <lineage>
        <taxon>Bacteria</taxon>
        <taxon>Bacillati</taxon>
        <taxon>Actinomycetota</taxon>
        <taxon>Actinomycetes</taxon>
        <taxon>Mycobacteriales</taxon>
        <taxon>Corynebacteriaceae</taxon>
        <taxon>Corynebacterium</taxon>
    </lineage>
</organism>
<comment type="function">
    <text evidence="4">Formation of pseudouridine at positions 38, 39 and 40 in the anticodon stem and loop of transfer RNAs.</text>
</comment>
<feature type="active site" description="Nucleophile" evidence="4">
    <location>
        <position position="68"/>
    </location>
</feature>
<keyword evidence="8" id="KW-1185">Reference proteome</keyword>
<comment type="caution">
    <text evidence="4">Lacks conserved residue(s) required for the propagation of feature annotation.</text>
</comment>
<dbReference type="RefSeq" id="WP_022862732.1">
    <property type="nucleotide sequence ID" value="NZ_ATVG01000003.1"/>
</dbReference>
<evidence type="ECO:0000256" key="3">
    <source>
        <dbReference type="ARBA" id="ARBA00023235"/>
    </source>
</evidence>
<feature type="binding site" evidence="4">
    <location>
        <position position="134"/>
    </location>
    <ligand>
        <name>substrate</name>
    </ligand>
</feature>
<evidence type="ECO:0000259" key="6">
    <source>
        <dbReference type="Pfam" id="PF01416"/>
    </source>
</evidence>
<evidence type="ECO:0000256" key="5">
    <source>
        <dbReference type="RuleBase" id="RU003792"/>
    </source>
</evidence>
<dbReference type="PANTHER" id="PTHR11142:SF0">
    <property type="entry name" value="TRNA PSEUDOURIDINE SYNTHASE-LIKE 1"/>
    <property type="match status" value="1"/>
</dbReference>
<name>A0ABY7U8L5_9CORY</name>
<comment type="subunit">
    <text evidence="4">Homodimer.</text>
</comment>
<dbReference type="SUPFAM" id="SSF55120">
    <property type="entry name" value="Pseudouridine synthase"/>
    <property type="match status" value="1"/>
</dbReference>
<evidence type="ECO:0000256" key="2">
    <source>
        <dbReference type="ARBA" id="ARBA00022694"/>
    </source>
</evidence>
<evidence type="ECO:0000256" key="4">
    <source>
        <dbReference type="HAMAP-Rule" id="MF_00171"/>
    </source>
</evidence>
<comment type="catalytic activity">
    <reaction evidence="4 5">
        <text>uridine(38/39/40) in tRNA = pseudouridine(38/39/40) in tRNA</text>
        <dbReference type="Rhea" id="RHEA:22376"/>
        <dbReference type="Rhea" id="RHEA-COMP:10085"/>
        <dbReference type="Rhea" id="RHEA-COMP:10087"/>
        <dbReference type="ChEBI" id="CHEBI:65314"/>
        <dbReference type="ChEBI" id="CHEBI:65315"/>
        <dbReference type="EC" id="5.4.99.12"/>
    </reaction>
</comment>